<comment type="caution">
    <text evidence="3">The sequence shown here is derived from an EMBL/GenBank/DDBJ whole genome shotgun (WGS) entry which is preliminary data.</text>
</comment>
<keyword evidence="1" id="KW-0547">Nucleotide-binding</keyword>
<dbReference type="PANTHER" id="PTHR32309">
    <property type="entry name" value="TYROSINE-PROTEIN KINASE"/>
    <property type="match status" value="1"/>
</dbReference>
<dbReference type="EMBL" id="JACCKD010000002">
    <property type="protein sequence ID" value="MBA0125072.1"/>
    <property type="molecule type" value="Genomic_DNA"/>
</dbReference>
<evidence type="ECO:0008006" key="5">
    <source>
        <dbReference type="Google" id="ProtNLM"/>
    </source>
</evidence>
<dbReference type="PANTHER" id="PTHR32309:SF13">
    <property type="entry name" value="FERRIC ENTEROBACTIN TRANSPORT PROTEIN FEPE"/>
    <property type="match status" value="1"/>
</dbReference>
<dbReference type="InterPro" id="IPR005702">
    <property type="entry name" value="Wzc-like_C"/>
</dbReference>
<dbReference type="Proteomes" id="UP000582974">
    <property type="component" value="Unassembled WGS sequence"/>
</dbReference>
<proteinExistence type="predicted"/>
<keyword evidence="4" id="KW-1185">Reference proteome</keyword>
<evidence type="ECO:0000256" key="1">
    <source>
        <dbReference type="ARBA" id="ARBA00022741"/>
    </source>
</evidence>
<dbReference type="SUPFAM" id="SSF52540">
    <property type="entry name" value="P-loop containing nucleoside triphosphate hydrolases"/>
    <property type="match status" value="1"/>
</dbReference>
<dbReference type="InterPro" id="IPR027417">
    <property type="entry name" value="P-loop_NTPase"/>
</dbReference>
<dbReference type="RefSeq" id="WP_180891920.1">
    <property type="nucleotide sequence ID" value="NZ_JACCKD010000002.1"/>
</dbReference>
<reference evidence="3 4" key="1">
    <citation type="submission" date="2020-07" db="EMBL/GenBank/DDBJ databases">
        <title>Genome of Haloechinothrix sp.</title>
        <authorList>
            <person name="Tang S.-K."/>
            <person name="Yang L."/>
            <person name="Zhu W.-Y."/>
        </authorList>
    </citation>
    <scope>NUCLEOTIDE SEQUENCE [LARGE SCALE GENOMIC DNA]</scope>
    <source>
        <strain evidence="3 4">YIM 98757</strain>
    </source>
</reference>
<evidence type="ECO:0000313" key="3">
    <source>
        <dbReference type="EMBL" id="MBA0125072.1"/>
    </source>
</evidence>
<evidence type="ECO:0000313" key="4">
    <source>
        <dbReference type="Proteomes" id="UP000582974"/>
    </source>
</evidence>
<name>A0A838A956_9PSEU</name>
<sequence length="458" mass="47318">MTLEEFAHTLRRRWRTLAAVVLVCMLAGLVTGYATGSTHSASARLVVTPSEEPVGQAPLAPSLLSSSGMQTYAELAGSHRVAAAVIGELGLDLTALELAERLETRVPTDTYVIDLSATGSDDQQAALIANSAAGHASALIDTLFAERGSGLTVMVATEADPAGAVTPGWWRHVPVGAVVGLLAGLGLAIVREILDQRVRDAGDLRASFGAEALGRVAVPHDHAKQPLLAPGPWEDGTWESVRRLHSTVRAGGTAHRSVLVSGVSDEDGSSTVAALLARLSAEEGERALLVEADPGAPRLAGQLNRDGGPGLADFLAGTAGLDDIVIDMSPQKRHDRTTLGVVTVGSGARPGATRLDVARFTEFLAEVSPHYDTVIIDGPVVSWQSDSVALSGRTDTTVLVLETGRTSRGELDQALAQLTAAGTDISGVVLAEPARPFVRKAGAGRAGPGIPSNSGRNA</sequence>
<evidence type="ECO:0000256" key="2">
    <source>
        <dbReference type="ARBA" id="ARBA00022840"/>
    </source>
</evidence>
<dbReference type="GO" id="GO:0004713">
    <property type="term" value="F:protein tyrosine kinase activity"/>
    <property type="evidence" value="ECO:0007669"/>
    <property type="project" value="TreeGrafter"/>
</dbReference>
<accession>A0A838A956</accession>
<keyword evidence="2" id="KW-0067">ATP-binding</keyword>
<dbReference type="InterPro" id="IPR050445">
    <property type="entry name" value="Bact_polysacc_biosynth/exp"/>
</dbReference>
<dbReference type="CDD" id="cd05387">
    <property type="entry name" value="BY-kinase"/>
    <property type="match status" value="1"/>
</dbReference>
<gene>
    <name evidence="3" type="ORF">H0B56_05905</name>
</gene>
<protein>
    <recommendedName>
        <fullName evidence="5">Capsular exopolysaccharide family</fullName>
    </recommendedName>
</protein>
<dbReference type="Gene3D" id="3.40.50.300">
    <property type="entry name" value="P-loop containing nucleotide triphosphate hydrolases"/>
    <property type="match status" value="1"/>
</dbReference>
<dbReference type="GO" id="GO:0005886">
    <property type="term" value="C:plasma membrane"/>
    <property type="evidence" value="ECO:0007669"/>
    <property type="project" value="TreeGrafter"/>
</dbReference>
<dbReference type="AlphaFoldDB" id="A0A838A956"/>
<organism evidence="3 4">
    <name type="scientific">Haloechinothrix aidingensis</name>
    <dbReference type="NCBI Taxonomy" id="2752311"/>
    <lineage>
        <taxon>Bacteria</taxon>
        <taxon>Bacillati</taxon>
        <taxon>Actinomycetota</taxon>
        <taxon>Actinomycetes</taxon>
        <taxon>Pseudonocardiales</taxon>
        <taxon>Pseudonocardiaceae</taxon>
        <taxon>Haloechinothrix</taxon>
    </lineage>
</organism>